<dbReference type="InterPro" id="IPR036291">
    <property type="entry name" value="NAD(P)-bd_dom_sf"/>
</dbReference>
<name>A0A2W5P198_9SPHN</name>
<dbReference type="Proteomes" id="UP000249229">
    <property type="component" value="Unassembled WGS sequence"/>
</dbReference>
<sequence length="249" mass="25623">MRFADKIVLVVGGNSGIGLASARAFAAEGAQVYLTGRSQETIDAAVAAIPGATGFRGDIADADALTPVVEAIGARHGRIDVLFVNAGVGAFAPVRDVTPTLWDEVHAVNLRGCFFAVQRALPLLGRGSAIVVTGSIGADAAIPGNMMYAASKAGLRAVVRILAKELVGEGIRVNMVSPGPIDTPLIDRNIGMSEAEAGALRQAMIDAVPMRRMGEAEEVARTVLFLASDEASFITSADVRVDGGALDLG</sequence>
<dbReference type="GO" id="GO:0016491">
    <property type="term" value="F:oxidoreductase activity"/>
    <property type="evidence" value="ECO:0007669"/>
    <property type="project" value="UniProtKB-KW"/>
</dbReference>
<dbReference type="PRINTS" id="PR00080">
    <property type="entry name" value="SDRFAMILY"/>
</dbReference>
<evidence type="ECO:0000256" key="2">
    <source>
        <dbReference type="ARBA" id="ARBA00023002"/>
    </source>
</evidence>
<organism evidence="4 5">
    <name type="scientific">Sphingomonas taxi</name>
    <dbReference type="NCBI Taxonomy" id="1549858"/>
    <lineage>
        <taxon>Bacteria</taxon>
        <taxon>Pseudomonadati</taxon>
        <taxon>Pseudomonadota</taxon>
        <taxon>Alphaproteobacteria</taxon>
        <taxon>Sphingomonadales</taxon>
        <taxon>Sphingomonadaceae</taxon>
        <taxon>Sphingomonas</taxon>
    </lineage>
</organism>
<accession>A0A2W5P198</accession>
<dbReference type="InterPro" id="IPR020904">
    <property type="entry name" value="Sc_DH/Rdtase_CS"/>
</dbReference>
<dbReference type="PANTHER" id="PTHR43477:SF1">
    <property type="entry name" value="DIHYDROANTICAPSIN 7-DEHYDROGENASE"/>
    <property type="match status" value="1"/>
</dbReference>
<reference evidence="4 5" key="1">
    <citation type="submission" date="2017-08" db="EMBL/GenBank/DDBJ databases">
        <title>Infants hospitalized years apart are colonized by the same room-sourced microbial strains.</title>
        <authorList>
            <person name="Brooks B."/>
            <person name="Olm M.R."/>
            <person name="Firek B.A."/>
            <person name="Baker R."/>
            <person name="Thomas B.C."/>
            <person name="Morowitz M.J."/>
            <person name="Banfield J.F."/>
        </authorList>
    </citation>
    <scope>NUCLEOTIDE SEQUENCE [LARGE SCALE GENOMIC DNA]</scope>
    <source>
        <strain evidence="4">S2_005_001_R1_22</strain>
    </source>
</reference>
<dbReference type="PROSITE" id="PS00061">
    <property type="entry name" value="ADH_SHORT"/>
    <property type="match status" value="1"/>
</dbReference>
<dbReference type="PRINTS" id="PR00081">
    <property type="entry name" value="GDHRDH"/>
</dbReference>
<evidence type="ECO:0000256" key="1">
    <source>
        <dbReference type="ARBA" id="ARBA00006484"/>
    </source>
</evidence>
<dbReference type="AlphaFoldDB" id="A0A2W5P198"/>
<dbReference type="Pfam" id="PF13561">
    <property type="entry name" value="adh_short_C2"/>
    <property type="match status" value="1"/>
</dbReference>
<dbReference type="InterPro" id="IPR051122">
    <property type="entry name" value="SDR_DHRS6-like"/>
</dbReference>
<dbReference type="InterPro" id="IPR057326">
    <property type="entry name" value="KR_dom"/>
</dbReference>
<dbReference type="Gene3D" id="3.40.50.720">
    <property type="entry name" value="NAD(P)-binding Rossmann-like Domain"/>
    <property type="match status" value="1"/>
</dbReference>
<dbReference type="CDD" id="cd05233">
    <property type="entry name" value="SDR_c"/>
    <property type="match status" value="1"/>
</dbReference>
<gene>
    <name evidence="4" type="ORF">DI544_14380</name>
</gene>
<comment type="similarity">
    <text evidence="1">Belongs to the short-chain dehydrogenases/reductases (SDR) family.</text>
</comment>
<evidence type="ECO:0000259" key="3">
    <source>
        <dbReference type="SMART" id="SM00822"/>
    </source>
</evidence>
<proteinExistence type="inferred from homology"/>
<comment type="caution">
    <text evidence="4">The sequence shown here is derived from an EMBL/GenBank/DDBJ whole genome shotgun (WGS) entry which is preliminary data.</text>
</comment>
<dbReference type="FunFam" id="3.40.50.720:FF:000084">
    <property type="entry name" value="Short-chain dehydrogenase reductase"/>
    <property type="match status" value="1"/>
</dbReference>
<dbReference type="SMART" id="SM00822">
    <property type="entry name" value="PKS_KR"/>
    <property type="match status" value="1"/>
</dbReference>
<dbReference type="InterPro" id="IPR002347">
    <property type="entry name" value="SDR_fam"/>
</dbReference>
<feature type="domain" description="Ketoreductase" evidence="3">
    <location>
        <begin position="6"/>
        <end position="184"/>
    </location>
</feature>
<protein>
    <submittedName>
        <fullName evidence="4">Short-chain dehydrogenase</fullName>
    </submittedName>
</protein>
<dbReference type="SUPFAM" id="SSF51735">
    <property type="entry name" value="NAD(P)-binding Rossmann-fold domains"/>
    <property type="match status" value="1"/>
</dbReference>
<keyword evidence="2" id="KW-0560">Oxidoreductase</keyword>
<dbReference type="EMBL" id="QFQI01000018">
    <property type="protein sequence ID" value="PZQ58358.1"/>
    <property type="molecule type" value="Genomic_DNA"/>
</dbReference>
<evidence type="ECO:0000313" key="5">
    <source>
        <dbReference type="Proteomes" id="UP000249229"/>
    </source>
</evidence>
<dbReference type="PANTHER" id="PTHR43477">
    <property type="entry name" value="DIHYDROANTICAPSIN 7-DEHYDROGENASE"/>
    <property type="match status" value="1"/>
</dbReference>
<evidence type="ECO:0000313" key="4">
    <source>
        <dbReference type="EMBL" id="PZQ58358.1"/>
    </source>
</evidence>